<feature type="transmembrane region" description="Helical" evidence="1">
    <location>
        <begin position="101"/>
        <end position="120"/>
    </location>
</feature>
<keyword evidence="1" id="KW-1133">Transmembrane helix</keyword>
<organism evidence="2 3">
    <name type="scientific">Mycena pura</name>
    <dbReference type="NCBI Taxonomy" id="153505"/>
    <lineage>
        <taxon>Eukaryota</taxon>
        <taxon>Fungi</taxon>
        <taxon>Dikarya</taxon>
        <taxon>Basidiomycota</taxon>
        <taxon>Agaricomycotina</taxon>
        <taxon>Agaricomycetes</taxon>
        <taxon>Agaricomycetidae</taxon>
        <taxon>Agaricales</taxon>
        <taxon>Marasmiineae</taxon>
        <taxon>Mycenaceae</taxon>
        <taxon>Mycena</taxon>
    </lineage>
</organism>
<proteinExistence type="predicted"/>
<reference evidence="2" key="1">
    <citation type="submission" date="2023-03" db="EMBL/GenBank/DDBJ databases">
        <title>Massive genome expansion in bonnet fungi (Mycena s.s.) driven by repeated elements and novel gene families across ecological guilds.</title>
        <authorList>
            <consortium name="Lawrence Berkeley National Laboratory"/>
            <person name="Harder C.B."/>
            <person name="Miyauchi S."/>
            <person name="Viragh M."/>
            <person name="Kuo A."/>
            <person name="Thoen E."/>
            <person name="Andreopoulos B."/>
            <person name="Lu D."/>
            <person name="Skrede I."/>
            <person name="Drula E."/>
            <person name="Henrissat B."/>
            <person name="Morin E."/>
            <person name="Kohler A."/>
            <person name="Barry K."/>
            <person name="LaButti K."/>
            <person name="Morin E."/>
            <person name="Salamov A."/>
            <person name="Lipzen A."/>
            <person name="Mereny Z."/>
            <person name="Hegedus B."/>
            <person name="Baldrian P."/>
            <person name="Stursova M."/>
            <person name="Weitz H."/>
            <person name="Taylor A."/>
            <person name="Grigoriev I.V."/>
            <person name="Nagy L.G."/>
            <person name="Martin F."/>
            <person name="Kauserud H."/>
        </authorList>
    </citation>
    <scope>NUCLEOTIDE SEQUENCE</scope>
    <source>
        <strain evidence="2">9144</strain>
    </source>
</reference>
<gene>
    <name evidence="2" type="ORF">GGX14DRAFT_401356</name>
</gene>
<evidence type="ECO:0000313" key="2">
    <source>
        <dbReference type="EMBL" id="KAJ7199409.1"/>
    </source>
</evidence>
<evidence type="ECO:0000313" key="3">
    <source>
        <dbReference type="Proteomes" id="UP001219525"/>
    </source>
</evidence>
<dbReference type="Proteomes" id="UP001219525">
    <property type="component" value="Unassembled WGS sequence"/>
</dbReference>
<keyword evidence="3" id="KW-1185">Reference proteome</keyword>
<sequence length="140" mass="15703">MHIFFSQDPIALLPAPTGPSACPHVMRPRGNLHCVAEGIEIVSAIMHSACHGYNDPAVEVIVPSLHIAKWTGIMMYASMYIDIPYMLLSHVFFVGYVVVRIVMGFVVIPLEYIIFLLFVLQNEWNRLKSAGNSLKFRDNA</sequence>
<evidence type="ECO:0008006" key="4">
    <source>
        <dbReference type="Google" id="ProtNLM"/>
    </source>
</evidence>
<evidence type="ECO:0000256" key="1">
    <source>
        <dbReference type="SAM" id="Phobius"/>
    </source>
</evidence>
<dbReference type="AlphaFoldDB" id="A0AAD6V4B5"/>
<keyword evidence="1" id="KW-0812">Transmembrane</keyword>
<name>A0AAD6V4B5_9AGAR</name>
<accession>A0AAD6V4B5</accession>
<keyword evidence="1" id="KW-0472">Membrane</keyword>
<protein>
    <recommendedName>
        <fullName evidence="4">Transmembrane protein</fullName>
    </recommendedName>
</protein>
<feature type="transmembrane region" description="Helical" evidence="1">
    <location>
        <begin position="73"/>
        <end position="95"/>
    </location>
</feature>
<dbReference type="EMBL" id="JARJCW010000068">
    <property type="protein sequence ID" value="KAJ7199409.1"/>
    <property type="molecule type" value="Genomic_DNA"/>
</dbReference>
<comment type="caution">
    <text evidence="2">The sequence shown here is derived from an EMBL/GenBank/DDBJ whole genome shotgun (WGS) entry which is preliminary data.</text>
</comment>